<organism evidence="1 2">
    <name type="scientific">Solanum commersonii</name>
    <name type="common">Commerson's wild potato</name>
    <name type="synonym">Commerson's nightshade</name>
    <dbReference type="NCBI Taxonomy" id="4109"/>
    <lineage>
        <taxon>Eukaryota</taxon>
        <taxon>Viridiplantae</taxon>
        <taxon>Streptophyta</taxon>
        <taxon>Embryophyta</taxon>
        <taxon>Tracheophyta</taxon>
        <taxon>Spermatophyta</taxon>
        <taxon>Magnoliopsida</taxon>
        <taxon>eudicotyledons</taxon>
        <taxon>Gunneridae</taxon>
        <taxon>Pentapetalae</taxon>
        <taxon>asterids</taxon>
        <taxon>lamiids</taxon>
        <taxon>Solanales</taxon>
        <taxon>Solanaceae</taxon>
        <taxon>Solanoideae</taxon>
        <taxon>Solaneae</taxon>
        <taxon>Solanum</taxon>
    </lineage>
</organism>
<protein>
    <submittedName>
        <fullName evidence="1">Uncharacterized protein</fullName>
    </submittedName>
</protein>
<name>A0A9J5YQ90_SOLCO</name>
<sequence length="112" mass="12167">MQNVAAVVEAGGRCKSPERIWLGGGLYRSQRIVEHVVTSDDVRVINIQENFNPSGCERSVKFTGGHLLDLVPGTSAAGARKKGKIHHGSAAQRKRVVPPCLADKIINSRQRL</sequence>
<dbReference type="AlphaFoldDB" id="A0A9J5YQ90"/>
<comment type="caution">
    <text evidence="1">The sequence shown here is derived from an EMBL/GenBank/DDBJ whole genome shotgun (WGS) entry which is preliminary data.</text>
</comment>
<gene>
    <name evidence="1" type="ORF">H5410_033258</name>
</gene>
<keyword evidence="2" id="KW-1185">Reference proteome</keyword>
<evidence type="ECO:0000313" key="1">
    <source>
        <dbReference type="EMBL" id="KAG5601888.1"/>
    </source>
</evidence>
<accession>A0A9J5YQ90</accession>
<reference evidence="1 2" key="1">
    <citation type="submission" date="2020-09" db="EMBL/GenBank/DDBJ databases">
        <title>De no assembly of potato wild relative species, Solanum commersonii.</title>
        <authorList>
            <person name="Cho K."/>
        </authorList>
    </citation>
    <scope>NUCLEOTIDE SEQUENCE [LARGE SCALE GENOMIC DNA]</scope>
    <source>
        <strain evidence="1">LZ3.2</strain>
        <tissue evidence="1">Leaf</tissue>
    </source>
</reference>
<dbReference type="EMBL" id="JACXVP010000006">
    <property type="protein sequence ID" value="KAG5601888.1"/>
    <property type="molecule type" value="Genomic_DNA"/>
</dbReference>
<proteinExistence type="predicted"/>
<dbReference type="OrthoDB" id="10290641at2759"/>
<evidence type="ECO:0000313" key="2">
    <source>
        <dbReference type="Proteomes" id="UP000824120"/>
    </source>
</evidence>
<dbReference type="Proteomes" id="UP000824120">
    <property type="component" value="Chromosome 6"/>
</dbReference>